<dbReference type="Gene3D" id="3.90.25.10">
    <property type="entry name" value="UDP-galactose 4-epimerase, domain 1"/>
    <property type="match status" value="1"/>
</dbReference>
<name>A0A1G5MH64_9PSED</name>
<dbReference type="SUPFAM" id="SSF51735">
    <property type="entry name" value="NAD(P)-binding Rossmann-fold domains"/>
    <property type="match status" value="1"/>
</dbReference>
<dbReference type="InterPro" id="IPR001509">
    <property type="entry name" value="Epimerase_deHydtase"/>
</dbReference>
<dbReference type="AlphaFoldDB" id="A0A1G5MH64"/>
<dbReference type="Gene3D" id="3.40.50.720">
    <property type="entry name" value="NAD(P)-binding Rossmann-like Domain"/>
    <property type="match status" value="1"/>
</dbReference>
<comment type="pathway">
    <text evidence="1">Bacterial outer membrane biogenesis; LPS O-antigen biosynthesis.</text>
</comment>
<feature type="domain" description="NAD-dependent epimerase/dehydratase" evidence="3">
    <location>
        <begin position="4"/>
        <end position="223"/>
    </location>
</feature>
<accession>A0A1G5MH64</accession>
<dbReference type="RefSeq" id="WP_027600597.1">
    <property type="nucleotide sequence ID" value="NZ_FMWB01000002.1"/>
</dbReference>
<dbReference type="InterPro" id="IPR036291">
    <property type="entry name" value="NAD(P)-bd_dom_sf"/>
</dbReference>
<dbReference type="Pfam" id="PF01370">
    <property type="entry name" value="Epimerase"/>
    <property type="match status" value="1"/>
</dbReference>
<dbReference type="PANTHER" id="PTHR43000">
    <property type="entry name" value="DTDP-D-GLUCOSE 4,6-DEHYDRATASE-RELATED"/>
    <property type="match status" value="1"/>
</dbReference>
<organism evidence="4 5">
    <name type="scientific">Pseudomonas oryzihabitans</name>
    <dbReference type="NCBI Taxonomy" id="47885"/>
    <lineage>
        <taxon>Bacteria</taxon>
        <taxon>Pseudomonadati</taxon>
        <taxon>Pseudomonadota</taxon>
        <taxon>Gammaproteobacteria</taxon>
        <taxon>Pseudomonadales</taxon>
        <taxon>Pseudomonadaceae</taxon>
        <taxon>Pseudomonas</taxon>
    </lineage>
</organism>
<dbReference type="eggNOG" id="COG0451">
    <property type="taxonomic scope" value="Bacteria"/>
</dbReference>
<gene>
    <name evidence="4" type="ORF">SAMN05216279_1029</name>
</gene>
<sequence>MPTALVTGASGFTGRYLIQALKARGFKVVGFGSGTTDADVTLACDLTDKAAVIAAVGQVQPDWVVHLAALAFVGHADQEAFYRVNLFGTLNLLEALGALERQPQRVLIASSANIYGTPGIEVIDESVCPAPVNHYACSKLAMEHMVATWYDRLPIVVTRPFNYTGPGQDERFLIPKIVGHFARGERVIELGNLDVSRDFSDVRDLAQAYLGLLDSDHRSSPVNVCSGRATALRTIIEMMERIAGYSIEVRVNPAFVRANEIPTLRGSDVRLREIVGDRALISLEQTLEDLYVSLGGSR</sequence>
<dbReference type="Proteomes" id="UP000183046">
    <property type="component" value="Unassembled WGS sequence"/>
</dbReference>
<evidence type="ECO:0000256" key="2">
    <source>
        <dbReference type="ARBA" id="ARBA00007637"/>
    </source>
</evidence>
<reference evidence="5" key="1">
    <citation type="submission" date="2016-10" db="EMBL/GenBank/DDBJ databases">
        <authorList>
            <person name="de Groot N.N."/>
        </authorList>
    </citation>
    <scope>NUCLEOTIDE SEQUENCE [LARGE SCALE GENOMIC DNA]</scope>
    <source>
        <strain evidence="5">DSM 15758</strain>
    </source>
</reference>
<evidence type="ECO:0000259" key="3">
    <source>
        <dbReference type="Pfam" id="PF01370"/>
    </source>
</evidence>
<evidence type="ECO:0000313" key="5">
    <source>
        <dbReference type="Proteomes" id="UP000183046"/>
    </source>
</evidence>
<dbReference type="EMBL" id="FMWB01000002">
    <property type="protein sequence ID" value="SCZ23991.1"/>
    <property type="molecule type" value="Genomic_DNA"/>
</dbReference>
<protein>
    <submittedName>
        <fullName evidence="4">Nucleoside-diphosphate-sugar epimerase</fullName>
    </submittedName>
</protein>
<comment type="similarity">
    <text evidence="2">Belongs to the NAD(P)-dependent epimerase/dehydratase family.</text>
</comment>
<comment type="caution">
    <text evidence="4">The sequence shown here is derived from an EMBL/GenBank/DDBJ whole genome shotgun (WGS) entry which is preliminary data.</text>
</comment>
<proteinExistence type="inferred from homology"/>
<evidence type="ECO:0000256" key="1">
    <source>
        <dbReference type="ARBA" id="ARBA00005125"/>
    </source>
</evidence>
<evidence type="ECO:0000313" key="4">
    <source>
        <dbReference type="EMBL" id="SCZ23991.1"/>
    </source>
</evidence>
<dbReference type="OrthoDB" id="5295702at2"/>